<dbReference type="EMBL" id="LN854557">
    <property type="protein sequence ID" value="CRL45769.1"/>
    <property type="molecule type" value="Genomic_DNA"/>
</dbReference>
<evidence type="ECO:0000313" key="1">
    <source>
        <dbReference type="EMBL" id="CRL45769.1"/>
    </source>
</evidence>
<reference evidence="1 2" key="1">
    <citation type="submission" date="2015-05" db="EMBL/GenBank/DDBJ databases">
        <authorList>
            <person name="Goodhead I."/>
        </authorList>
    </citation>
    <scope>NUCLEOTIDE SEQUENCE [LARGE SCALE GENOMIC DNA]</scope>
    <source>
        <strain evidence="2">morsitans</strain>
    </source>
</reference>
<accession>A0A193QKP7</accession>
<proteinExistence type="predicted"/>
<dbReference type="PANTHER" id="PTHR36251">
    <property type="entry name" value="FELS-1 PROPHAGE HOST SPECIFICITY PROTEIN-RELATED"/>
    <property type="match status" value="1"/>
</dbReference>
<dbReference type="PANTHER" id="PTHR36251:SF2">
    <property type="entry name" value="GIFSY-2 PROPHAGE HOST SPECIFICITY PROTEIN J, PHAGE LAMBDA"/>
    <property type="match status" value="1"/>
</dbReference>
<dbReference type="InterPro" id="IPR053171">
    <property type="entry name" value="Viral_Tip_Attach_Protein"/>
</dbReference>
<gene>
    <name evidence="1" type="ORF">SGGMMB4_03810</name>
</gene>
<protein>
    <submittedName>
        <fullName evidence="1">Uncharacterized protein</fullName>
    </submittedName>
</protein>
<organism evidence="1 2">
    <name type="scientific">Sodalis glossinidius (strain morsitans)</name>
    <dbReference type="NCBI Taxonomy" id="343509"/>
    <lineage>
        <taxon>Bacteria</taxon>
        <taxon>Pseudomonadati</taxon>
        <taxon>Pseudomonadota</taxon>
        <taxon>Gammaproteobacteria</taxon>
        <taxon>Enterobacterales</taxon>
        <taxon>Bruguierivoracaceae</taxon>
        <taxon>Sodalis</taxon>
    </lineage>
</organism>
<name>A0A193QKP7_SODGM</name>
<sequence>MLLALSECEIQGELTAQNIFLNNTPLANDDGSYNFTGVVWEYRKGTQDKDYIQGMPEVDNEVAVGIAVKTSSPWVHAFSDLNLDAVRIKH</sequence>
<evidence type="ECO:0000313" key="2">
    <source>
        <dbReference type="Proteomes" id="UP000245838"/>
    </source>
</evidence>
<dbReference type="Proteomes" id="UP000245838">
    <property type="component" value="Chromosome sggmmb4_Chromosome"/>
</dbReference>
<dbReference type="AlphaFoldDB" id="A0A193QKP7"/>